<feature type="signal peptide" evidence="1">
    <location>
        <begin position="1"/>
        <end position="21"/>
    </location>
</feature>
<dbReference type="STRING" id="478744.SAMN05444359_101118"/>
<evidence type="ECO:0000313" key="3">
    <source>
        <dbReference type="EMBL" id="SEP57937.1"/>
    </source>
</evidence>
<evidence type="ECO:0000259" key="2">
    <source>
        <dbReference type="Pfam" id="PF18962"/>
    </source>
</evidence>
<dbReference type="EMBL" id="FOFB01000001">
    <property type="protein sequence ID" value="SEP57937.1"/>
    <property type="molecule type" value="Genomic_DNA"/>
</dbReference>
<dbReference type="NCBIfam" id="TIGR04183">
    <property type="entry name" value="Por_Secre_tail"/>
    <property type="match status" value="1"/>
</dbReference>
<dbReference type="Proteomes" id="UP000199021">
    <property type="component" value="Unassembled WGS sequence"/>
</dbReference>
<name>A0A1H8Z0Z8_9BACT</name>
<accession>A0A1H8Z0Z8</accession>
<sequence>MKRILPLLLVFLLGGLPTLVAQNPIEVVSSEGYTVSILLTPVGVQVNNPCPDGYNYDIVFDYDISFTGTNIPSGGLYTLQGNLGCGVSNLFLPLENGGGTGQATTTGNAFQSDCGVPATVDDLLCEELILEINGPGIPSQQIDASSLLPVEFISFVARNVGKAVQLDWATATETGSDYFEIQRARNDGDWQPLDRVYSAGDSNEPQVYSFLDEEAVTGDVYYRLKQVDLDGSFMFSPVVSTSFNTISGFEVFPNPATDWVSVTSATKVELLDLTGRVVLSSANALRAGDNQVSFNVSELPAGIYLLRSESDTKRLIVR</sequence>
<proteinExistence type="predicted"/>
<keyword evidence="1" id="KW-0732">Signal</keyword>
<keyword evidence="4" id="KW-1185">Reference proteome</keyword>
<evidence type="ECO:0000256" key="1">
    <source>
        <dbReference type="SAM" id="SignalP"/>
    </source>
</evidence>
<dbReference type="Pfam" id="PF18962">
    <property type="entry name" value="Por_Secre_tail"/>
    <property type="match status" value="1"/>
</dbReference>
<gene>
    <name evidence="3" type="ORF">SAMN05444359_101118</name>
</gene>
<reference evidence="4" key="1">
    <citation type="submission" date="2016-10" db="EMBL/GenBank/DDBJ databases">
        <authorList>
            <person name="Varghese N."/>
            <person name="Submissions S."/>
        </authorList>
    </citation>
    <scope>NUCLEOTIDE SEQUENCE [LARGE SCALE GENOMIC DNA]</scope>
    <source>
        <strain evidence="4">DSM 24740</strain>
    </source>
</reference>
<dbReference type="RefSeq" id="WP_090164863.1">
    <property type="nucleotide sequence ID" value="NZ_FOFB01000001.1"/>
</dbReference>
<dbReference type="InterPro" id="IPR026444">
    <property type="entry name" value="Secre_tail"/>
</dbReference>
<dbReference type="AlphaFoldDB" id="A0A1H8Z0Z8"/>
<feature type="chain" id="PRO_5011503191" evidence="1">
    <location>
        <begin position="22"/>
        <end position="318"/>
    </location>
</feature>
<dbReference type="InParanoid" id="A0A1H8Z0Z8"/>
<dbReference type="OrthoDB" id="1467916at2"/>
<feature type="domain" description="Secretion system C-terminal sorting" evidence="2">
    <location>
        <begin position="251"/>
        <end position="316"/>
    </location>
</feature>
<evidence type="ECO:0000313" key="4">
    <source>
        <dbReference type="Proteomes" id="UP000199021"/>
    </source>
</evidence>
<organism evidence="3 4">
    <name type="scientific">Neolewinella agarilytica</name>
    <dbReference type="NCBI Taxonomy" id="478744"/>
    <lineage>
        <taxon>Bacteria</taxon>
        <taxon>Pseudomonadati</taxon>
        <taxon>Bacteroidota</taxon>
        <taxon>Saprospiria</taxon>
        <taxon>Saprospirales</taxon>
        <taxon>Lewinellaceae</taxon>
        <taxon>Neolewinella</taxon>
    </lineage>
</organism>
<protein>
    <submittedName>
        <fullName evidence="3">Por secretion system C-terminal sorting domain-containing protein</fullName>
    </submittedName>
</protein>